<evidence type="ECO:0000313" key="7">
    <source>
        <dbReference type="Proteomes" id="UP000826195"/>
    </source>
</evidence>
<comment type="caution">
    <text evidence="6">The sequence shown here is derived from an EMBL/GenBank/DDBJ whole genome shotgun (WGS) entry which is preliminary data.</text>
</comment>
<reference evidence="6 7" key="1">
    <citation type="journal article" date="2021" name="J. Hered.">
        <title>A chromosome-level genome assembly of the parasitoid wasp, Cotesia glomerata (Hymenoptera: Braconidae).</title>
        <authorList>
            <person name="Pinto B.J."/>
            <person name="Weis J.J."/>
            <person name="Gamble T."/>
            <person name="Ode P.J."/>
            <person name="Paul R."/>
            <person name="Zaspel J.M."/>
        </authorList>
    </citation>
    <scope>NUCLEOTIDE SEQUENCE [LARGE SCALE GENOMIC DNA]</scope>
    <source>
        <strain evidence="6">CgM1</strain>
    </source>
</reference>
<proteinExistence type="predicted"/>
<evidence type="ECO:0000256" key="5">
    <source>
        <dbReference type="ARBA" id="ARBA00023242"/>
    </source>
</evidence>
<evidence type="ECO:0000256" key="2">
    <source>
        <dbReference type="ARBA" id="ARBA00022723"/>
    </source>
</evidence>
<dbReference type="GO" id="GO:0005634">
    <property type="term" value="C:nucleus"/>
    <property type="evidence" value="ECO:0007669"/>
    <property type="project" value="UniProtKB-SubCell"/>
</dbReference>
<keyword evidence="3" id="KW-0863">Zinc-finger</keyword>
<evidence type="ECO:0000256" key="4">
    <source>
        <dbReference type="ARBA" id="ARBA00022833"/>
    </source>
</evidence>
<keyword evidence="2" id="KW-0479">Metal-binding</keyword>
<dbReference type="PANTHER" id="PTHR46481:SF10">
    <property type="entry name" value="ZINC FINGER BED DOMAIN-CONTAINING PROTEIN 39"/>
    <property type="match status" value="1"/>
</dbReference>
<dbReference type="GO" id="GO:0008270">
    <property type="term" value="F:zinc ion binding"/>
    <property type="evidence" value="ECO:0007669"/>
    <property type="project" value="UniProtKB-KW"/>
</dbReference>
<gene>
    <name evidence="6" type="ORF">KQX54_013872</name>
</gene>
<dbReference type="Proteomes" id="UP000826195">
    <property type="component" value="Unassembled WGS sequence"/>
</dbReference>
<evidence type="ECO:0000256" key="1">
    <source>
        <dbReference type="ARBA" id="ARBA00004123"/>
    </source>
</evidence>
<dbReference type="EMBL" id="JAHXZJ010002609">
    <property type="protein sequence ID" value="KAH0540169.1"/>
    <property type="molecule type" value="Genomic_DNA"/>
</dbReference>
<evidence type="ECO:0000313" key="6">
    <source>
        <dbReference type="EMBL" id="KAH0540169.1"/>
    </source>
</evidence>
<dbReference type="InterPro" id="IPR052035">
    <property type="entry name" value="ZnF_BED_domain_contain"/>
</dbReference>
<accession>A0AAV7I2T6</accession>
<organism evidence="6 7">
    <name type="scientific">Cotesia glomerata</name>
    <name type="common">Lepidopteran parasitic wasp</name>
    <name type="synonym">Apanteles glomeratus</name>
    <dbReference type="NCBI Taxonomy" id="32391"/>
    <lineage>
        <taxon>Eukaryota</taxon>
        <taxon>Metazoa</taxon>
        <taxon>Ecdysozoa</taxon>
        <taxon>Arthropoda</taxon>
        <taxon>Hexapoda</taxon>
        <taxon>Insecta</taxon>
        <taxon>Pterygota</taxon>
        <taxon>Neoptera</taxon>
        <taxon>Endopterygota</taxon>
        <taxon>Hymenoptera</taxon>
        <taxon>Apocrita</taxon>
        <taxon>Ichneumonoidea</taxon>
        <taxon>Braconidae</taxon>
        <taxon>Microgastrinae</taxon>
        <taxon>Cotesia</taxon>
    </lineage>
</organism>
<comment type="subcellular location">
    <subcellularLocation>
        <location evidence="1">Nucleus</location>
    </subcellularLocation>
</comment>
<keyword evidence="5" id="KW-0539">Nucleus</keyword>
<protein>
    <submittedName>
        <fullName evidence="6">Uncharacterized protein</fullName>
    </submittedName>
</protein>
<keyword evidence="4" id="KW-0862">Zinc</keyword>
<sequence>MVNVSIKKNSEIIDINNNTSVDDKIATDALNENIFQEFLVDELHTAIEKTAILDIKFFAVDLSRSTTKNIIARCQFCPGEKFYKGSLRTTSNFSSHLKILHKANYDEYKEYLKNKRSHLTNISSTDRKRWSCSFHQEKFKEDLTHFIFDSTLPINIVKRPSFHRIFDNLQIKKGEIQFKHLSRYSLGQRIKIYVNESLNEIQNHLQSITSNNGFVCTTADVWTSGSKRFLGVTVSWQF</sequence>
<keyword evidence="7" id="KW-1185">Reference proteome</keyword>
<dbReference type="PANTHER" id="PTHR46481">
    <property type="entry name" value="ZINC FINGER BED DOMAIN-CONTAINING PROTEIN 4"/>
    <property type="match status" value="1"/>
</dbReference>
<dbReference type="AlphaFoldDB" id="A0AAV7I2T6"/>
<evidence type="ECO:0000256" key="3">
    <source>
        <dbReference type="ARBA" id="ARBA00022771"/>
    </source>
</evidence>
<name>A0AAV7I2T6_COTGL</name>